<dbReference type="Ensembl" id="ENSPTET00000027990.1">
    <property type="protein sequence ID" value="ENSPTEP00000019138.1"/>
    <property type="gene ID" value="ENSPTEG00000020511.1"/>
</dbReference>
<protein>
    <submittedName>
        <fullName evidence="2">Uncharacterized protein</fullName>
    </submittedName>
</protein>
<feature type="region of interest" description="Disordered" evidence="1">
    <location>
        <begin position="31"/>
        <end position="70"/>
    </location>
</feature>
<name>A0A8C9HFB7_9PRIM</name>
<reference evidence="2" key="1">
    <citation type="submission" date="2025-08" db="UniProtKB">
        <authorList>
            <consortium name="Ensembl"/>
        </authorList>
    </citation>
    <scope>IDENTIFICATION</scope>
</reference>
<dbReference type="Proteomes" id="UP000694416">
    <property type="component" value="Unplaced"/>
</dbReference>
<evidence type="ECO:0000313" key="3">
    <source>
        <dbReference type="Proteomes" id="UP000694416"/>
    </source>
</evidence>
<sequence length="176" mass="20004">LLLQGGLPWWGRGWEDGMVRLGRDRLGQQPDMVSASEQPQLQGTHCGPSPQKCGFRKAPRKAEPQRSDIDTSGEAYKRSALIPPVEETAFYPSLYPIGTLIKPLFFTVGFTGCAFGSAAIWQYESPKFRVQSYFDIKVDGWDSIRPQKGDFRKENNKWWNNLSDGQQTVTDYHRCK</sequence>
<organism evidence="2 3">
    <name type="scientific">Piliocolobus tephrosceles</name>
    <name type="common">Ugandan red Colobus</name>
    <dbReference type="NCBI Taxonomy" id="591936"/>
    <lineage>
        <taxon>Eukaryota</taxon>
        <taxon>Metazoa</taxon>
        <taxon>Chordata</taxon>
        <taxon>Craniata</taxon>
        <taxon>Vertebrata</taxon>
        <taxon>Euteleostomi</taxon>
        <taxon>Mammalia</taxon>
        <taxon>Eutheria</taxon>
        <taxon>Euarchontoglires</taxon>
        <taxon>Primates</taxon>
        <taxon>Haplorrhini</taxon>
        <taxon>Catarrhini</taxon>
        <taxon>Cercopithecidae</taxon>
        <taxon>Colobinae</taxon>
        <taxon>Piliocolobus</taxon>
    </lineage>
</organism>
<dbReference type="AlphaFoldDB" id="A0A8C9HFB7"/>
<feature type="compositionally biased region" description="Basic and acidic residues" evidence="1">
    <location>
        <begin position="60"/>
        <end position="69"/>
    </location>
</feature>
<accession>A0A8C9HFB7</accession>
<proteinExistence type="predicted"/>
<evidence type="ECO:0000256" key="1">
    <source>
        <dbReference type="SAM" id="MobiDB-lite"/>
    </source>
</evidence>
<evidence type="ECO:0000313" key="2">
    <source>
        <dbReference type="Ensembl" id="ENSPTEP00000019138.1"/>
    </source>
</evidence>
<reference evidence="2" key="2">
    <citation type="submission" date="2025-09" db="UniProtKB">
        <authorList>
            <consortium name="Ensembl"/>
        </authorList>
    </citation>
    <scope>IDENTIFICATION</scope>
</reference>
<keyword evidence="3" id="KW-1185">Reference proteome</keyword>